<evidence type="ECO:0000256" key="1">
    <source>
        <dbReference type="ARBA" id="ARBA00005208"/>
    </source>
</evidence>
<dbReference type="GO" id="GO:0003977">
    <property type="term" value="F:UDP-N-acetylglucosamine diphosphorylase activity"/>
    <property type="evidence" value="ECO:0007669"/>
    <property type="project" value="UniProtKB-EC"/>
</dbReference>
<evidence type="ECO:0000256" key="4">
    <source>
        <dbReference type="ARBA" id="ARBA00022679"/>
    </source>
</evidence>
<evidence type="ECO:0000256" key="2">
    <source>
        <dbReference type="ARBA" id="ARBA00010401"/>
    </source>
</evidence>
<dbReference type="InterPro" id="IPR039741">
    <property type="entry name" value="UDP-sugar_pyrophosphorylase"/>
</dbReference>
<keyword evidence="4" id="KW-0808">Transferase</keyword>
<dbReference type="Gene3D" id="3.90.550.10">
    <property type="entry name" value="Spore Coat Polysaccharide Biosynthesis Protein SpsA, Chain A"/>
    <property type="match status" value="1"/>
</dbReference>
<proteinExistence type="inferred from homology"/>
<sequence>MAAEIENFLRFSNVEHDDAVISGVVYRKQNGLCNEKQCIIKAQSVSSTAAPYIREPPNELLHSSGAPPTKTRFEGNEDEDHNEDKRPRTSTQTIGFEENEGRSQGKSRCFESIVSTVLRPRCGSEEDERLRKSEPSGIFLWSVMSARFFNLFMPTSQSFGQIIEESTTVSRNVSSIFEIVKMVVGSYEVLLERVGSHNKHLLDFWDELSEHEKDSLARQIESIDFQSLHDIYEDSARVYSATSDNLTPIPDDHHIVFKNLTEKEKQRYWIAGLEAISKGELAVIVLAGGQSSRLGSSAPKGTIPLGLNVAPCDSLLGIQASKISLLQKLAAKEFPEAGTKAKIQWLVMTSKSTEENTRNHLKEVVPATGLTFEQITIFSQAEIPAFDNEGNLLLSDKHTIVTAPNGNGGLYSALSAHLPEMKSRGVKYFHVYCVDNILCKVADPHLLGFFIEKQADVATKTILKKPGELVGSVCLDNGCPRVVEYSELGAELAERKTDDGRLLFCAGSIANHFFSLEFLESFCADNFHLPYHRALKKIAHLSSDGKIVKPD</sequence>
<dbReference type="EMBL" id="JAHQIW010005454">
    <property type="protein sequence ID" value="KAJ1366051.1"/>
    <property type="molecule type" value="Genomic_DNA"/>
</dbReference>
<gene>
    <name evidence="8" type="ORF">KIN20_026631</name>
</gene>
<evidence type="ECO:0000256" key="6">
    <source>
        <dbReference type="ARBA" id="ARBA00048493"/>
    </source>
</evidence>
<dbReference type="SUPFAM" id="SSF53448">
    <property type="entry name" value="Nucleotide-diphospho-sugar transferases"/>
    <property type="match status" value="1"/>
</dbReference>
<feature type="region of interest" description="Disordered" evidence="7">
    <location>
        <begin position="55"/>
        <end position="104"/>
    </location>
</feature>
<comment type="catalytic activity">
    <reaction evidence="6">
        <text>N-acetyl-alpha-D-glucosamine 1-phosphate + UTP + H(+) = UDP-N-acetyl-alpha-D-glucosamine + diphosphate</text>
        <dbReference type="Rhea" id="RHEA:13509"/>
        <dbReference type="ChEBI" id="CHEBI:15378"/>
        <dbReference type="ChEBI" id="CHEBI:33019"/>
        <dbReference type="ChEBI" id="CHEBI:46398"/>
        <dbReference type="ChEBI" id="CHEBI:57705"/>
        <dbReference type="ChEBI" id="CHEBI:57776"/>
        <dbReference type="EC" id="2.7.7.23"/>
    </reaction>
</comment>
<reference evidence="8" key="1">
    <citation type="submission" date="2021-06" db="EMBL/GenBank/DDBJ databases">
        <title>Parelaphostrongylus tenuis whole genome reference sequence.</title>
        <authorList>
            <person name="Garwood T.J."/>
            <person name="Larsen P.A."/>
            <person name="Fountain-Jones N.M."/>
            <person name="Garbe J.R."/>
            <person name="Macchietto M.G."/>
            <person name="Kania S.A."/>
            <person name="Gerhold R.W."/>
            <person name="Richards J.E."/>
            <person name="Wolf T.M."/>
        </authorList>
    </citation>
    <scope>NUCLEOTIDE SEQUENCE</scope>
    <source>
        <strain evidence="8">MNPRO001-30</strain>
        <tissue evidence="8">Meninges</tissue>
    </source>
</reference>
<organism evidence="8 9">
    <name type="scientific">Parelaphostrongylus tenuis</name>
    <name type="common">Meningeal worm</name>
    <dbReference type="NCBI Taxonomy" id="148309"/>
    <lineage>
        <taxon>Eukaryota</taxon>
        <taxon>Metazoa</taxon>
        <taxon>Ecdysozoa</taxon>
        <taxon>Nematoda</taxon>
        <taxon>Chromadorea</taxon>
        <taxon>Rhabditida</taxon>
        <taxon>Rhabditina</taxon>
        <taxon>Rhabditomorpha</taxon>
        <taxon>Strongyloidea</taxon>
        <taxon>Metastrongylidae</taxon>
        <taxon>Parelaphostrongylus</taxon>
    </lineage>
</organism>
<name>A0AAD5WD02_PARTN</name>
<dbReference type="InterPro" id="IPR002618">
    <property type="entry name" value="UDPGP_fam"/>
</dbReference>
<dbReference type="Pfam" id="PF01704">
    <property type="entry name" value="UDPGP"/>
    <property type="match status" value="1"/>
</dbReference>
<evidence type="ECO:0000313" key="8">
    <source>
        <dbReference type="EMBL" id="KAJ1366051.1"/>
    </source>
</evidence>
<dbReference type="PANTHER" id="PTHR11952:SF2">
    <property type="entry name" value="LD24639P"/>
    <property type="match status" value="1"/>
</dbReference>
<evidence type="ECO:0000256" key="5">
    <source>
        <dbReference type="ARBA" id="ARBA00022695"/>
    </source>
</evidence>
<keyword evidence="9" id="KW-1185">Reference proteome</keyword>
<dbReference type="Proteomes" id="UP001196413">
    <property type="component" value="Unassembled WGS sequence"/>
</dbReference>
<dbReference type="EC" id="2.7.7.23" evidence="3"/>
<dbReference type="PANTHER" id="PTHR11952">
    <property type="entry name" value="UDP- GLUCOSE PYROPHOSPHORYLASE"/>
    <property type="match status" value="1"/>
</dbReference>
<evidence type="ECO:0000256" key="3">
    <source>
        <dbReference type="ARBA" id="ARBA00012457"/>
    </source>
</evidence>
<evidence type="ECO:0000256" key="7">
    <source>
        <dbReference type="SAM" id="MobiDB-lite"/>
    </source>
</evidence>
<comment type="caution">
    <text evidence="8">The sequence shown here is derived from an EMBL/GenBank/DDBJ whole genome shotgun (WGS) entry which is preliminary data.</text>
</comment>
<dbReference type="AlphaFoldDB" id="A0AAD5WD02"/>
<accession>A0AAD5WD02</accession>
<comment type="similarity">
    <text evidence="2">Belongs to the UDPGP type 1 family.</text>
</comment>
<dbReference type="InterPro" id="IPR029044">
    <property type="entry name" value="Nucleotide-diphossugar_trans"/>
</dbReference>
<keyword evidence="5" id="KW-0548">Nucleotidyltransferase</keyword>
<evidence type="ECO:0000313" key="9">
    <source>
        <dbReference type="Proteomes" id="UP001196413"/>
    </source>
</evidence>
<comment type="pathway">
    <text evidence="1">Nucleotide-sugar biosynthesis; UDP-N-acetyl-alpha-D-glucosamine biosynthesis; UDP-N-acetyl-alpha-D-glucosamine from N-acetyl-alpha-D-glucosamine 1-phosphate: step 1/1.</text>
</comment>
<protein>
    <recommendedName>
        <fullName evidence="3">UDP-N-acetylglucosamine diphosphorylase</fullName>
        <ecNumber evidence="3">2.7.7.23</ecNumber>
    </recommendedName>
</protein>